<organism evidence="1 2">
    <name type="scientific">Streptomyces phage Coruscant</name>
    <dbReference type="NCBI Taxonomy" id="2739834"/>
    <lineage>
        <taxon>Viruses</taxon>
        <taxon>Duplodnaviria</taxon>
        <taxon>Heunggongvirae</taxon>
        <taxon>Uroviricota</taxon>
        <taxon>Caudoviricetes</taxon>
        <taxon>Stanwilliamsviridae</taxon>
        <taxon>Boydwoodruffvirinae</taxon>
        <taxon>Coruscantvirus</taxon>
        <taxon>Coruscantvirus coruscant</taxon>
    </lineage>
</organism>
<dbReference type="Proteomes" id="UP000515922">
    <property type="component" value="Segment"/>
</dbReference>
<reference evidence="1 2" key="1">
    <citation type="submission" date="2020-07" db="EMBL/GenBank/DDBJ databases">
        <title>Streptomyces phage Genome sequencing and assembly.</title>
        <authorList>
            <person name="Sharma V."/>
            <person name="Hardy A."/>
            <person name="Frunzke J."/>
        </authorList>
    </citation>
    <scope>NUCLEOTIDE SEQUENCE [LARGE SCALE GENOMIC DNA]</scope>
</reference>
<protein>
    <submittedName>
        <fullName evidence="1">Uncharacterized protein</fullName>
    </submittedName>
</protein>
<keyword evidence="2" id="KW-1185">Reference proteome</keyword>
<dbReference type="EMBL" id="MT711976">
    <property type="protein sequence ID" value="QMP84326.1"/>
    <property type="molecule type" value="Genomic_DNA"/>
</dbReference>
<gene>
    <name evidence="1" type="ORF">HUN41_00237</name>
</gene>
<evidence type="ECO:0000313" key="1">
    <source>
        <dbReference type="EMBL" id="QMP84326.1"/>
    </source>
</evidence>
<accession>A0A7G4AWD6</accession>
<proteinExistence type="predicted"/>
<sequence>MTYEQLELFRYEKVPYGHCPRCYKRGSIDRDHLHQLFCIECKTRVEIGRWETVVRHDFPYILDTNSIVF</sequence>
<evidence type="ECO:0000313" key="2">
    <source>
        <dbReference type="Proteomes" id="UP000515922"/>
    </source>
</evidence>
<name>A0A7G4AWD6_9CAUD</name>